<accession>A0ABS7C0M9</accession>
<comment type="similarity">
    <text evidence="7">Belongs to the binding-protein-dependent transport system permease family.</text>
</comment>
<dbReference type="Proteomes" id="UP001519887">
    <property type="component" value="Unassembled WGS sequence"/>
</dbReference>
<evidence type="ECO:0000259" key="8">
    <source>
        <dbReference type="PROSITE" id="PS50928"/>
    </source>
</evidence>
<keyword evidence="2 7" id="KW-0813">Transport</keyword>
<comment type="subcellular location">
    <subcellularLocation>
        <location evidence="1 7">Cell membrane</location>
        <topology evidence="1 7">Multi-pass membrane protein</topology>
    </subcellularLocation>
</comment>
<proteinExistence type="inferred from homology"/>
<evidence type="ECO:0000256" key="5">
    <source>
        <dbReference type="ARBA" id="ARBA00022989"/>
    </source>
</evidence>
<feature type="transmembrane region" description="Helical" evidence="7">
    <location>
        <begin position="106"/>
        <end position="126"/>
    </location>
</feature>
<feature type="transmembrane region" description="Helical" evidence="7">
    <location>
        <begin position="75"/>
        <end position="94"/>
    </location>
</feature>
<dbReference type="InterPro" id="IPR035906">
    <property type="entry name" value="MetI-like_sf"/>
</dbReference>
<dbReference type="InterPro" id="IPR000515">
    <property type="entry name" value="MetI-like"/>
</dbReference>
<dbReference type="PANTHER" id="PTHR43744:SF9">
    <property type="entry name" value="POLYGALACTURONAN_RHAMNOGALACTURONAN TRANSPORT SYSTEM PERMEASE PROTEIN YTCP"/>
    <property type="match status" value="1"/>
</dbReference>
<keyword evidence="10" id="KW-1185">Reference proteome</keyword>
<evidence type="ECO:0000313" key="9">
    <source>
        <dbReference type="EMBL" id="MBW7454440.1"/>
    </source>
</evidence>
<keyword evidence="6 7" id="KW-0472">Membrane</keyword>
<keyword evidence="4 7" id="KW-0812">Transmembrane</keyword>
<gene>
    <name evidence="9" type="ORF">K0U00_10395</name>
</gene>
<feature type="transmembrane region" description="Helical" evidence="7">
    <location>
        <begin position="138"/>
        <end position="158"/>
    </location>
</feature>
<feature type="transmembrane region" description="Helical" evidence="7">
    <location>
        <begin position="179"/>
        <end position="204"/>
    </location>
</feature>
<dbReference type="Pfam" id="PF00528">
    <property type="entry name" value="BPD_transp_1"/>
    <property type="match status" value="1"/>
</dbReference>
<dbReference type="EMBL" id="JAHZIK010000201">
    <property type="protein sequence ID" value="MBW7454440.1"/>
    <property type="molecule type" value="Genomic_DNA"/>
</dbReference>
<organism evidence="9 10">
    <name type="scientific">Paenibacillus sepulcri</name>
    <dbReference type="NCBI Taxonomy" id="359917"/>
    <lineage>
        <taxon>Bacteria</taxon>
        <taxon>Bacillati</taxon>
        <taxon>Bacillota</taxon>
        <taxon>Bacilli</taxon>
        <taxon>Bacillales</taxon>
        <taxon>Paenibacillaceae</taxon>
        <taxon>Paenibacillus</taxon>
    </lineage>
</organism>
<dbReference type="PROSITE" id="PS50928">
    <property type="entry name" value="ABC_TM1"/>
    <property type="match status" value="1"/>
</dbReference>
<feature type="domain" description="ABC transmembrane type-1" evidence="8">
    <location>
        <begin position="71"/>
        <end position="284"/>
    </location>
</feature>
<dbReference type="PANTHER" id="PTHR43744">
    <property type="entry name" value="ABC TRANSPORTER PERMEASE PROTEIN MG189-RELATED-RELATED"/>
    <property type="match status" value="1"/>
</dbReference>
<dbReference type="Gene3D" id="1.10.3720.10">
    <property type="entry name" value="MetI-like"/>
    <property type="match status" value="1"/>
</dbReference>
<dbReference type="CDD" id="cd06261">
    <property type="entry name" value="TM_PBP2"/>
    <property type="match status" value="1"/>
</dbReference>
<evidence type="ECO:0000256" key="4">
    <source>
        <dbReference type="ARBA" id="ARBA00022692"/>
    </source>
</evidence>
<keyword evidence="3" id="KW-1003">Cell membrane</keyword>
<evidence type="ECO:0000313" key="10">
    <source>
        <dbReference type="Proteomes" id="UP001519887"/>
    </source>
</evidence>
<comment type="caution">
    <text evidence="9">The sequence shown here is derived from an EMBL/GenBank/DDBJ whole genome shotgun (WGS) entry which is preliminary data.</text>
</comment>
<keyword evidence="5 7" id="KW-1133">Transmembrane helix</keyword>
<evidence type="ECO:0000256" key="3">
    <source>
        <dbReference type="ARBA" id="ARBA00022475"/>
    </source>
</evidence>
<feature type="transmembrane region" description="Helical" evidence="7">
    <location>
        <begin position="265"/>
        <end position="284"/>
    </location>
</feature>
<dbReference type="RefSeq" id="WP_210040148.1">
    <property type="nucleotide sequence ID" value="NZ_JBHLVU010000007.1"/>
</dbReference>
<dbReference type="SUPFAM" id="SSF161098">
    <property type="entry name" value="MetI-like"/>
    <property type="match status" value="1"/>
</dbReference>
<evidence type="ECO:0000256" key="7">
    <source>
        <dbReference type="RuleBase" id="RU363032"/>
    </source>
</evidence>
<name>A0ABS7C0M9_9BACL</name>
<evidence type="ECO:0000256" key="2">
    <source>
        <dbReference type="ARBA" id="ARBA00022448"/>
    </source>
</evidence>
<sequence>MVIRWSWFTLLNYFFLGLFAFCTLYPFIYIAAYSLNEGIDAMQGGIHFWPRKFTLENYREIFKDTALLNAYKITLLRTVIGTLLHVSLCMLAAYALSRRKLPGRNFFTFFIFIPSIFNAGFIPLFIVLQKLGLFNTFWVYILPFLFNFFHIIIMRTFLEQLPEEMIESAKIDGYGDLRIFLRIIVPLSGPVLAVVSIFIGVFHWNDWFTGSYFVSNKDLIPVQTLLQNLLTQSEAFLNATRNNTNSGGGTTEMSMQLLRTTPESLRMAILVTATLPILCIYPFFQKHFVKGAMLGSIKG</sequence>
<evidence type="ECO:0000256" key="6">
    <source>
        <dbReference type="ARBA" id="ARBA00023136"/>
    </source>
</evidence>
<protein>
    <submittedName>
        <fullName evidence="9">ABC transporter permease subunit</fullName>
    </submittedName>
</protein>
<evidence type="ECO:0000256" key="1">
    <source>
        <dbReference type="ARBA" id="ARBA00004651"/>
    </source>
</evidence>
<feature type="transmembrane region" description="Helical" evidence="7">
    <location>
        <begin position="12"/>
        <end position="32"/>
    </location>
</feature>
<reference evidence="9 10" key="1">
    <citation type="submission" date="2021-07" db="EMBL/GenBank/DDBJ databases">
        <title>Paenibacillus radiodurans sp. nov., isolated from the southeastern edge of Tengger Desert.</title>
        <authorList>
            <person name="Zhang G."/>
        </authorList>
    </citation>
    <scope>NUCLEOTIDE SEQUENCE [LARGE SCALE GENOMIC DNA]</scope>
    <source>
        <strain evidence="9 10">CCM 7311</strain>
    </source>
</reference>